<evidence type="ECO:0000313" key="1">
    <source>
        <dbReference type="EMBL" id="MCW8109491.1"/>
    </source>
</evidence>
<evidence type="ECO:0000313" key="2">
    <source>
        <dbReference type="Proteomes" id="UP001142810"/>
    </source>
</evidence>
<organism evidence="1 2">
    <name type="scientific">Alteromonas aquimaris</name>
    <dbReference type="NCBI Taxonomy" id="2998417"/>
    <lineage>
        <taxon>Bacteria</taxon>
        <taxon>Pseudomonadati</taxon>
        <taxon>Pseudomonadota</taxon>
        <taxon>Gammaproteobacteria</taxon>
        <taxon>Alteromonadales</taxon>
        <taxon>Alteromonadaceae</taxon>
        <taxon>Alteromonas/Salinimonas group</taxon>
        <taxon>Alteromonas</taxon>
    </lineage>
</organism>
<keyword evidence="2" id="KW-1185">Reference proteome</keyword>
<dbReference type="EMBL" id="JAPFRD010000011">
    <property type="protein sequence ID" value="MCW8109491.1"/>
    <property type="molecule type" value="Genomic_DNA"/>
</dbReference>
<dbReference type="Proteomes" id="UP001142810">
    <property type="component" value="Unassembled WGS sequence"/>
</dbReference>
<dbReference type="RefSeq" id="WP_265618273.1">
    <property type="nucleotide sequence ID" value="NZ_JAPFRD010000011.1"/>
</dbReference>
<accession>A0ABT3P9N3</accession>
<reference evidence="1" key="1">
    <citation type="submission" date="2022-11" db="EMBL/GenBank/DDBJ databases">
        <title>Alteromonas sp. nov., isolated from sea water of the Qingdao.</title>
        <authorList>
            <person name="Wang Q."/>
        </authorList>
    </citation>
    <scope>NUCLEOTIDE SEQUENCE</scope>
    <source>
        <strain evidence="1">ASW11-7</strain>
    </source>
</reference>
<protein>
    <recommendedName>
        <fullName evidence="3">Anti-sigma factor</fullName>
    </recommendedName>
</protein>
<name>A0ABT3P9N3_9ALTE</name>
<proteinExistence type="predicted"/>
<gene>
    <name evidence="1" type="ORF">OPS25_13355</name>
</gene>
<evidence type="ECO:0008006" key="3">
    <source>
        <dbReference type="Google" id="ProtNLM"/>
    </source>
</evidence>
<sequence>MHNPEYESLITKWLDGELSVEERQRFEQLCLEDDEFAAQVETANQFTLAAEQFEQAPVPAWNKEATYFDLQSNAPWWQFQWLPVASMAMSAAAMVMVLSGFHVQVNDGQMTLGFNRGISEKDINQMVASRLDEYKESNQLLLTQYMDAMAKQQQENGAQLTQYLLSSSRQERREDFAELVKFINQQRSDDQHFYARQINNLEQEIDAIGSTYSGLGRPLETTHE</sequence>
<comment type="caution">
    <text evidence="1">The sequence shown here is derived from an EMBL/GenBank/DDBJ whole genome shotgun (WGS) entry which is preliminary data.</text>
</comment>